<dbReference type="AlphaFoldDB" id="A0A383DK24"/>
<feature type="domain" description="RNA polymerase Rpb1" evidence="12">
    <location>
        <begin position="116"/>
        <end position="206"/>
    </location>
</feature>
<evidence type="ECO:0000256" key="4">
    <source>
        <dbReference type="ARBA" id="ARBA00022695"/>
    </source>
</evidence>
<dbReference type="Pfam" id="PF05000">
    <property type="entry name" value="RNA_pol_Rpb1_4"/>
    <property type="match status" value="1"/>
</dbReference>
<proteinExistence type="predicted"/>
<evidence type="ECO:0000256" key="8">
    <source>
        <dbReference type="ARBA" id="ARBA00023163"/>
    </source>
</evidence>
<keyword evidence="5" id="KW-0479">Metal-binding</keyword>
<comment type="catalytic activity">
    <reaction evidence="9">
        <text>RNA(n) + a ribonucleoside 5'-triphosphate = RNA(n+1) + diphosphate</text>
        <dbReference type="Rhea" id="RHEA:21248"/>
        <dbReference type="Rhea" id="RHEA-COMP:14527"/>
        <dbReference type="Rhea" id="RHEA-COMP:17342"/>
        <dbReference type="ChEBI" id="CHEBI:33019"/>
        <dbReference type="ChEBI" id="CHEBI:61557"/>
        <dbReference type="ChEBI" id="CHEBI:140395"/>
        <dbReference type="EC" id="2.7.7.6"/>
    </reaction>
</comment>
<dbReference type="GO" id="GO:0006351">
    <property type="term" value="P:DNA-templated transcription"/>
    <property type="evidence" value="ECO:0007669"/>
    <property type="project" value="InterPro"/>
</dbReference>
<accession>A0A383DK24</accession>
<keyword evidence="6" id="KW-0862">Zinc</keyword>
<evidence type="ECO:0000256" key="2">
    <source>
        <dbReference type="ARBA" id="ARBA00022478"/>
    </source>
</evidence>
<dbReference type="InterPro" id="IPR042102">
    <property type="entry name" value="RNA_pol_Rpb1_3_sf"/>
</dbReference>
<dbReference type="PANTHER" id="PTHR19376">
    <property type="entry name" value="DNA-DIRECTED RNA POLYMERASE"/>
    <property type="match status" value="1"/>
</dbReference>
<feature type="non-terminal residue" evidence="13">
    <location>
        <position position="1"/>
    </location>
</feature>
<name>A0A383DK24_9ZZZZ</name>
<keyword evidence="8" id="KW-0804">Transcription</keyword>
<feature type="domain" description="RNA polymerase Rpb1" evidence="11">
    <location>
        <begin position="208"/>
        <end position="235"/>
    </location>
</feature>
<dbReference type="SUPFAM" id="SSF64484">
    <property type="entry name" value="beta and beta-prime subunits of DNA dependent RNA-polymerase"/>
    <property type="match status" value="1"/>
</dbReference>
<organism evidence="13">
    <name type="scientific">marine metagenome</name>
    <dbReference type="NCBI Taxonomy" id="408172"/>
    <lineage>
        <taxon>unclassified sequences</taxon>
        <taxon>metagenomes</taxon>
        <taxon>ecological metagenomes</taxon>
    </lineage>
</organism>
<evidence type="ECO:0000313" key="13">
    <source>
        <dbReference type="EMBL" id="SVE44674.1"/>
    </source>
</evidence>
<dbReference type="Gene3D" id="1.10.132.30">
    <property type="match status" value="1"/>
</dbReference>
<evidence type="ECO:0000259" key="11">
    <source>
        <dbReference type="Pfam" id="PF04998"/>
    </source>
</evidence>
<reference evidence="13" key="1">
    <citation type="submission" date="2018-05" db="EMBL/GenBank/DDBJ databases">
        <authorList>
            <person name="Lanie J.A."/>
            <person name="Ng W.-L."/>
            <person name="Kazmierczak K.M."/>
            <person name="Andrzejewski T.M."/>
            <person name="Davidsen T.M."/>
            <person name="Wayne K.J."/>
            <person name="Tettelin H."/>
            <person name="Glass J.I."/>
            <person name="Rusch D."/>
            <person name="Podicherti R."/>
            <person name="Tsui H.-C.T."/>
            <person name="Winkler M.E."/>
        </authorList>
    </citation>
    <scope>NUCLEOTIDE SEQUENCE</scope>
</reference>
<sequence>PNKLPNEKTEIVETTLGRTLLYEILPEGMSFSLVNKTLDSKAISSLIDISYRKSGLKETVIFADKLMYMGYEYSTKSGASLCIDDFVIPAEKNKLVDEAEKEVKDIEAQFASGLVTKGEKYNKVIDIWSRANEIIAKSMMDNISTEVAIDSKGKKVVSDSFNSVFMFADSGARGSPAQIRQLAGMRGLMAKPDGSIIESPITANFREGLTAQQYFISTHGARKGLADTALKTANS</sequence>
<dbReference type="Pfam" id="PF04983">
    <property type="entry name" value="RNA_pol_Rpb1_3"/>
    <property type="match status" value="1"/>
</dbReference>
<dbReference type="PANTHER" id="PTHR19376:SF54">
    <property type="entry name" value="DNA-DIRECTED RNA POLYMERASE SUBUNIT BETA"/>
    <property type="match status" value="1"/>
</dbReference>
<keyword evidence="3" id="KW-0808">Transferase</keyword>
<protein>
    <recommendedName>
        <fullName evidence="1">DNA-directed RNA polymerase</fullName>
        <ecNumber evidence="1">2.7.7.6</ecNumber>
    </recommendedName>
</protein>
<dbReference type="GO" id="GO:0046872">
    <property type="term" value="F:metal ion binding"/>
    <property type="evidence" value="ECO:0007669"/>
    <property type="project" value="UniProtKB-KW"/>
</dbReference>
<evidence type="ECO:0000256" key="6">
    <source>
        <dbReference type="ARBA" id="ARBA00022833"/>
    </source>
</evidence>
<keyword evidence="4" id="KW-0548">Nucleotidyltransferase</keyword>
<feature type="domain" description="RNA polymerase Rpb1" evidence="10">
    <location>
        <begin position="7"/>
        <end position="85"/>
    </location>
</feature>
<dbReference type="GO" id="GO:0003677">
    <property type="term" value="F:DNA binding"/>
    <property type="evidence" value="ECO:0007669"/>
    <property type="project" value="InterPro"/>
</dbReference>
<dbReference type="GO" id="GO:0003899">
    <property type="term" value="F:DNA-directed RNA polymerase activity"/>
    <property type="evidence" value="ECO:0007669"/>
    <property type="project" value="UniProtKB-EC"/>
</dbReference>
<evidence type="ECO:0000256" key="3">
    <source>
        <dbReference type="ARBA" id="ARBA00022679"/>
    </source>
</evidence>
<evidence type="ECO:0000256" key="9">
    <source>
        <dbReference type="ARBA" id="ARBA00048552"/>
    </source>
</evidence>
<evidence type="ECO:0000259" key="12">
    <source>
        <dbReference type="Pfam" id="PF05000"/>
    </source>
</evidence>
<dbReference type="Gene3D" id="1.10.274.100">
    <property type="entry name" value="RNA polymerase Rpb1, domain 3"/>
    <property type="match status" value="1"/>
</dbReference>
<evidence type="ECO:0000259" key="10">
    <source>
        <dbReference type="Pfam" id="PF04983"/>
    </source>
</evidence>
<dbReference type="InterPro" id="IPR007083">
    <property type="entry name" value="RNA_pol_Rpb1_4"/>
</dbReference>
<feature type="non-terminal residue" evidence="13">
    <location>
        <position position="235"/>
    </location>
</feature>
<keyword evidence="7" id="KW-0460">Magnesium</keyword>
<dbReference type="EMBL" id="UINC01217881">
    <property type="protein sequence ID" value="SVE44674.1"/>
    <property type="molecule type" value="Genomic_DNA"/>
</dbReference>
<evidence type="ECO:0000256" key="5">
    <source>
        <dbReference type="ARBA" id="ARBA00022723"/>
    </source>
</evidence>
<dbReference type="FunFam" id="1.10.132.30:FF:000003">
    <property type="entry name" value="DNA-directed RNA polymerase subunit beta"/>
    <property type="match status" value="1"/>
</dbReference>
<dbReference type="InterPro" id="IPR007066">
    <property type="entry name" value="RNA_pol_Rpb1_3"/>
</dbReference>
<dbReference type="EC" id="2.7.7.6" evidence="1"/>
<dbReference type="InterPro" id="IPR007081">
    <property type="entry name" value="RNA_pol_Rpb1_5"/>
</dbReference>
<evidence type="ECO:0000256" key="7">
    <source>
        <dbReference type="ARBA" id="ARBA00022842"/>
    </source>
</evidence>
<keyword evidence="2" id="KW-0240">DNA-directed RNA polymerase</keyword>
<dbReference type="InterPro" id="IPR045867">
    <property type="entry name" value="DNA-dir_RpoC_beta_prime"/>
</dbReference>
<dbReference type="Pfam" id="PF04998">
    <property type="entry name" value="RNA_pol_Rpb1_5"/>
    <property type="match status" value="1"/>
</dbReference>
<gene>
    <name evidence="13" type="ORF">METZ01_LOCUS497528</name>
</gene>
<evidence type="ECO:0000256" key="1">
    <source>
        <dbReference type="ARBA" id="ARBA00012418"/>
    </source>
</evidence>
<dbReference type="InterPro" id="IPR038120">
    <property type="entry name" value="Rpb1_funnel_sf"/>
</dbReference>
<dbReference type="GO" id="GO:0000428">
    <property type="term" value="C:DNA-directed RNA polymerase complex"/>
    <property type="evidence" value="ECO:0007669"/>
    <property type="project" value="UniProtKB-KW"/>
</dbReference>